<evidence type="ECO:0000256" key="1">
    <source>
        <dbReference type="ARBA" id="ARBA00022723"/>
    </source>
</evidence>
<dbReference type="PANTHER" id="PTHR14493:SF90">
    <property type="entry name" value="ZINC FINGER CCCH DOMAIN-CONTAINING PROTEIN 2"/>
    <property type="match status" value="1"/>
</dbReference>
<keyword evidence="3 5" id="KW-0862">Zinc</keyword>
<dbReference type="OrthoDB" id="1933584at2759"/>
<dbReference type="InterPro" id="IPR000571">
    <property type="entry name" value="Znf_CCCH"/>
</dbReference>
<feature type="region of interest" description="Disordered" evidence="6">
    <location>
        <begin position="244"/>
        <end position="263"/>
    </location>
</feature>
<feature type="zinc finger region" description="C3H1-type" evidence="5">
    <location>
        <begin position="415"/>
        <end position="442"/>
    </location>
</feature>
<keyword evidence="9" id="KW-1185">Reference proteome</keyword>
<dbReference type="Pfam" id="PF25512">
    <property type="entry name" value="zf-CCCH_AtC3H23"/>
    <property type="match status" value="1"/>
</dbReference>
<dbReference type="InterPro" id="IPR057444">
    <property type="entry name" value="Znf-CCCH_AtC3H23-like"/>
</dbReference>
<protein>
    <recommendedName>
        <fullName evidence="7">C3H1-type domain-containing protein</fullName>
    </recommendedName>
</protein>
<comment type="caution">
    <text evidence="8">The sequence shown here is derived from an EMBL/GenBank/DDBJ whole genome shotgun (WGS) entry which is preliminary data.</text>
</comment>
<dbReference type="Proteomes" id="UP000825935">
    <property type="component" value="Chromosome 33"/>
</dbReference>
<feature type="domain" description="C3H1-type" evidence="7">
    <location>
        <begin position="415"/>
        <end position="442"/>
    </location>
</feature>
<dbReference type="GO" id="GO:0008270">
    <property type="term" value="F:zinc ion binding"/>
    <property type="evidence" value="ECO:0007669"/>
    <property type="project" value="UniProtKB-KW"/>
</dbReference>
<sequence>MSTLVADSHSTTGVCINNNCIGQRESRKPSMQETDRLSEAVAGFVRHRRDQDFQMYDPPDTHLSYQRAASTSSVSIANHGTEKAGLAEEFSYQCNMRSCVGFGSLQSDYGGNIKPDFPSRNTSPSTMNLKRSSVSELHGDFYNQSRSYYDDSMNIFTKTSEQASVGHCPLSSHPQAAANVTNGGGLAYTVGNLGALSASAYARNEHSIPTVCEVSESQPGASASESDVQTFEDHSGRVVAAELSRNISTSSSPKKHGSSNMQPSGFNVMQTASMELEVHRHEEVTDLLNDKPDGSMEPNGRKVSPAPKAGGSYGADFHSDFWTFRKEAQEGNLADSQVRETDNSLQRFLPSNQNEDVELSEEEFNMQGPLFGSDEFRMYEFKVRLCMRERGHDWTECPFAHPGEKARRRDPRLYRYSAVPCPDYRKAVCKRGDSCELSHGVFECWLHPTRYRTQICKDGKLCKRKVCFFAHCPSQFRGISSGEFSTAQMQDMSHQSRSYAQNINIPSSQSYNYASQLRLLQHLPFYYNALKQDLSRSYISGPGPDLSPTMDNLISDYLKHHYISGVGPVSALGMSKFDSVPFGFSALTYGLPRSAHAASIDHPDRDYTTMASSLFPSRCDFSRNPGFLRPATSPEYFCCNSRSTMNCAGNVADSGNLQSSKSSCGVSHSLCCQENEVGSRLTASQGSSTDGTADAVGSLTSNSVSGCNGFLPMRGRSQHIGFPSCSLQQSNFPHRPTDLKYDSSPLMSNFNLNLHSRGTTGPPSVYAVSQAHRFSAQNQLQEYTVESSTKVPQQEKYEHQDLLHIVSQGSPLSALTPLSAVASIHLDSTAKYLKELEQFKRHVGGLESQETVAELMESIQELESRSARAEKNPMVMKEAHRQSGILCDSSGTHSENHQANPWDLAVVHQSSSPAYQIDGAGIRKGIRNCAEVPQHDLSFMSTEHKENCDIRWIEDLI</sequence>
<dbReference type="AlphaFoldDB" id="A0A8T2QNN2"/>
<dbReference type="SMART" id="SM00356">
    <property type="entry name" value="ZnF_C3H1"/>
    <property type="match status" value="2"/>
</dbReference>
<feature type="region of interest" description="Disordered" evidence="6">
    <location>
        <begin position="288"/>
        <end position="310"/>
    </location>
</feature>
<dbReference type="GO" id="GO:0003677">
    <property type="term" value="F:DNA binding"/>
    <property type="evidence" value="ECO:0007669"/>
    <property type="project" value="UniProtKB-KW"/>
</dbReference>
<gene>
    <name evidence="8" type="ORF">KP509_33G046500</name>
</gene>
<reference evidence="8" key="1">
    <citation type="submission" date="2021-08" db="EMBL/GenBank/DDBJ databases">
        <title>WGS assembly of Ceratopteris richardii.</title>
        <authorList>
            <person name="Marchant D.B."/>
            <person name="Chen G."/>
            <person name="Jenkins J."/>
            <person name="Shu S."/>
            <person name="Leebens-Mack J."/>
            <person name="Grimwood J."/>
            <person name="Schmutz J."/>
            <person name="Soltis P."/>
            <person name="Soltis D."/>
            <person name="Chen Z.-H."/>
        </authorList>
    </citation>
    <scope>NUCLEOTIDE SEQUENCE</scope>
    <source>
        <strain evidence="8">Whitten #5841</strain>
        <tissue evidence="8">Leaf</tissue>
    </source>
</reference>
<evidence type="ECO:0000256" key="5">
    <source>
        <dbReference type="PROSITE-ProRule" id="PRU00723"/>
    </source>
</evidence>
<evidence type="ECO:0000256" key="3">
    <source>
        <dbReference type="ARBA" id="ARBA00022833"/>
    </source>
</evidence>
<dbReference type="Gene3D" id="3.30.1370.210">
    <property type="match status" value="1"/>
</dbReference>
<evidence type="ECO:0000256" key="2">
    <source>
        <dbReference type="ARBA" id="ARBA00022771"/>
    </source>
</evidence>
<name>A0A8T2QNN2_CERRI</name>
<proteinExistence type="predicted"/>
<dbReference type="InterPro" id="IPR045234">
    <property type="entry name" value="Unkempt-like"/>
</dbReference>
<dbReference type="PROSITE" id="PS50103">
    <property type="entry name" value="ZF_C3H1"/>
    <property type="match status" value="1"/>
</dbReference>
<evidence type="ECO:0000256" key="6">
    <source>
        <dbReference type="SAM" id="MobiDB-lite"/>
    </source>
</evidence>
<organism evidence="8 9">
    <name type="scientific">Ceratopteris richardii</name>
    <name type="common">Triangle waterfern</name>
    <dbReference type="NCBI Taxonomy" id="49495"/>
    <lineage>
        <taxon>Eukaryota</taxon>
        <taxon>Viridiplantae</taxon>
        <taxon>Streptophyta</taxon>
        <taxon>Embryophyta</taxon>
        <taxon>Tracheophyta</taxon>
        <taxon>Polypodiopsida</taxon>
        <taxon>Polypodiidae</taxon>
        <taxon>Polypodiales</taxon>
        <taxon>Pteridineae</taxon>
        <taxon>Pteridaceae</taxon>
        <taxon>Parkerioideae</taxon>
        <taxon>Ceratopteris</taxon>
    </lineage>
</organism>
<keyword evidence="4" id="KW-0238">DNA-binding</keyword>
<dbReference type="EMBL" id="CM035438">
    <property type="protein sequence ID" value="KAH7285802.1"/>
    <property type="molecule type" value="Genomic_DNA"/>
</dbReference>
<dbReference type="PANTHER" id="PTHR14493">
    <property type="entry name" value="UNKEMPT FAMILY MEMBER"/>
    <property type="match status" value="1"/>
</dbReference>
<evidence type="ECO:0000313" key="9">
    <source>
        <dbReference type="Proteomes" id="UP000825935"/>
    </source>
</evidence>
<keyword evidence="1 5" id="KW-0479">Metal-binding</keyword>
<evidence type="ECO:0000313" key="8">
    <source>
        <dbReference type="EMBL" id="KAH7285802.1"/>
    </source>
</evidence>
<evidence type="ECO:0000259" key="7">
    <source>
        <dbReference type="PROSITE" id="PS50103"/>
    </source>
</evidence>
<keyword evidence="2 5" id="KW-0863">Zinc-finger</keyword>
<evidence type="ECO:0000256" key="4">
    <source>
        <dbReference type="ARBA" id="ARBA00023125"/>
    </source>
</evidence>
<accession>A0A8T2QNN2</accession>